<evidence type="ECO:0000313" key="2">
    <source>
        <dbReference type="EMBL" id="MDJ1131222.1"/>
    </source>
</evidence>
<evidence type="ECO:0000313" key="3">
    <source>
        <dbReference type="Proteomes" id="UP001214441"/>
    </source>
</evidence>
<protein>
    <submittedName>
        <fullName evidence="2">Uncharacterized protein</fullName>
    </submittedName>
</protein>
<gene>
    <name evidence="2" type="ORF">NMN56_004455</name>
</gene>
<comment type="caution">
    <text evidence="2">The sequence shown here is derived from an EMBL/GenBank/DDBJ whole genome shotgun (WGS) entry which is preliminary data.</text>
</comment>
<dbReference type="Proteomes" id="UP001214441">
    <property type="component" value="Unassembled WGS sequence"/>
</dbReference>
<organism evidence="2 3">
    <name type="scientific">Streptomyces iconiensis</name>
    <dbReference type="NCBI Taxonomy" id="1384038"/>
    <lineage>
        <taxon>Bacteria</taxon>
        <taxon>Bacillati</taxon>
        <taxon>Actinomycetota</taxon>
        <taxon>Actinomycetes</taxon>
        <taxon>Kitasatosporales</taxon>
        <taxon>Streptomycetaceae</taxon>
        <taxon>Streptomyces</taxon>
    </lineage>
</organism>
<evidence type="ECO:0000256" key="1">
    <source>
        <dbReference type="SAM" id="MobiDB-lite"/>
    </source>
</evidence>
<proteinExistence type="predicted"/>
<feature type="region of interest" description="Disordered" evidence="1">
    <location>
        <begin position="1"/>
        <end position="23"/>
    </location>
</feature>
<sequence>MVYYDNDGSRVRSPRIRRRPSEATEVGEADAAYIREVAEALPNFTPVEVWAEIHHSRRHGGISVEMVRKVLGR</sequence>
<accession>A0ABT6ZQ89</accession>
<name>A0ABT6ZQ89_9ACTN</name>
<dbReference type="EMBL" id="JANCPR020000004">
    <property type="protein sequence ID" value="MDJ1131222.1"/>
    <property type="molecule type" value="Genomic_DNA"/>
</dbReference>
<keyword evidence="3" id="KW-1185">Reference proteome</keyword>
<dbReference type="RefSeq" id="WP_280842595.1">
    <property type="nucleotide sequence ID" value="NZ_JANCPR020000004.1"/>
</dbReference>
<reference evidence="2 3" key="1">
    <citation type="submission" date="2023-05" db="EMBL/GenBank/DDBJ databases">
        <title>Streptantibioticus silvisoli sp. nov., acidotolerant actinomycetes 1 from pine litter.</title>
        <authorList>
            <person name="Swiecimska M."/>
            <person name="Golinska P."/>
            <person name="Sangal V."/>
            <person name="Wachnowicz B."/>
            <person name="Goodfellow M."/>
        </authorList>
    </citation>
    <scope>NUCLEOTIDE SEQUENCE [LARGE SCALE GENOMIC DNA]</scope>
    <source>
        <strain evidence="2 3">DSM 42109</strain>
    </source>
</reference>